<dbReference type="InterPro" id="IPR051259">
    <property type="entry name" value="rRNA_Methyltransferase"/>
</dbReference>
<dbReference type="PANTHER" id="PTHR43191:SF2">
    <property type="entry name" value="RRNA METHYLTRANSFERASE 3, MITOCHONDRIAL"/>
    <property type="match status" value="1"/>
</dbReference>
<dbReference type="InterPro" id="IPR001537">
    <property type="entry name" value="SpoU_MeTrfase"/>
</dbReference>
<dbReference type="SUPFAM" id="SSF55315">
    <property type="entry name" value="L30e-like"/>
    <property type="match status" value="1"/>
</dbReference>
<sequence length="253" mass="28040">MKIIESLKNDWVKQIKKLEQKKHRDQQNRYLIEGEHLVEEAIAFNAPVESFIITESALTTHISLVEKMDVEKIIQVTDDIMKHISGLPSPQPVAAIVEKNIAEIKLASATRLLLLDNVQDPGNVGTMIRTADAAGFDAVILGEGTADIYNSKVVRSMQGSQFHIQIEEADLLKKIDELKQSSVTLYGTELNEEAISYQEINKDHKLGIILGNEGQGVSREVLENTDYNVYIPMKGQAESLNVAIAAGIIMFSV</sequence>
<dbReference type="InterPro" id="IPR013123">
    <property type="entry name" value="SpoU_subst-bd"/>
</dbReference>
<feature type="coiled-coil region" evidence="4">
    <location>
        <begin position="1"/>
        <end position="28"/>
    </location>
</feature>
<gene>
    <name evidence="6" type="ORF">G7082_11560</name>
</gene>
<dbReference type="RefSeq" id="WP_166035207.1">
    <property type="nucleotide sequence ID" value="NZ_CP049887.1"/>
</dbReference>
<dbReference type="GO" id="GO:0003723">
    <property type="term" value="F:RNA binding"/>
    <property type="evidence" value="ECO:0007669"/>
    <property type="project" value="InterPro"/>
</dbReference>
<dbReference type="Pfam" id="PF00588">
    <property type="entry name" value="SpoU_methylase"/>
    <property type="match status" value="1"/>
</dbReference>
<dbReference type="CDD" id="cd18095">
    <property type="entry name" value="SpoU-like_rRNA-MTase"/>
    <property type="match status" value="1"/>
</dbReference>
<dbReference type="Proteomes" id="UP000501747">
    <property type="component" value="Chromosome"/>
</dbReference>
<dbReference type="EMBL" id="CP049887">
    <property type="protein sequence ID" value="QIL49078.1"/>
    <property type="molecule type" value="Genomic_DNA"/>
</dbReference>
<name>A0A6G8AVI6_9ENTE</name>
<dbReference type="GO" id="GO:0006396">
    <property type="term" value="P:RNA processing"/>
    <property type="evidence" value="ECO:0007669"/>
    <property type="project" value="InterPro"/>
</dbReference>
<dbReference type="InterPro" id="IPR053888">
    <property type="entry name" value="MRM3-like_sub_bind"/>
</dbReference>
<dbReference type="AlphaFoldDB" id="A0A6G8AVI6"/>
<dbReference type="GO" id="GO:0008173">
    <property type="term" value="F:RNA methyltransferase activity"/>
    <property type="evidence" value="ECO:0007669"/>
    <property type="project" value="InterPro"/>
</dbReference>
<dbReference type="GO" id="GO:0032259">
    <property type="term" value="P:methylation"/>
    <property type="evidence" value="ECO:0007669"/>
    <property type="project" value="UniProtKB-KW"/>
</dbReference>
<dbReference type="GO" id="GO:0005737">
    <property type="term" value="C:cytoplasm"/>
    <property type="evidence" value="ECO:0007669"/>
    <property type="project" value="UniProtKB-ARBA"/>
</dbReference>
<proteinExistence type="inferred from homology"/>
<keyword evidence="4" id="KW-0175">Coiled coil</keyword>
<dbReference type="SUPFAM" id="SSF75217">
    <property type="entry name" value="alpha/beta knot"/>
    <property type="match status" value="1"/>
</dbReference>
<keyword evidence="3 6" id="KW-0808">Transferase</keyword>
<dbReference type="Gene3D" id="3.30.1330.30">
    <property type="match status" value="1"/>
</dbReference>
<organism evidence="6 7">
    <name type="scientific">Vagococcus hydrophili</name>
    <dbReference type="NCBI Taxonomy" id="2714947"/>
    <lineage>
        <taxon>Bacteria</taxon>
        <taxon>Bacillati</taxon>
        <taxon>Bacillota</taxon>
        <taxon>Bacilli</taxon>
        <taxon>Lactobacillales</taxon>
        <taxon>Enterococcaceae</taxon>
        <taxon>Vagococcus</taxon>
    </lineage>
</organism>
<dbReference type="Gene3D" id="3.40.1280.10">
    <property type="match status" value="1"/>
</dbReference>
<dbReference type="KEGG" id="vhy:G7082_11560"/>
<evidence type="ECO:0000256" key="1">
    <source>
        <dbReference type="ARBA" id="ARBA00007228"/>
    </source>
</evidence>
<dbReference type="PANTHER" id="PTHR43191">
    <property type="entry name" value="RRNA METHYLTRANSFERASE 3"/>
    <property type="match status" value="1"/>
</dbReference>
<dbReference type="InterPro" id="IPR029064">
    <property type="entry name" value="Ribosomal_eL30-like_sf"/>
</dbReference>
<dbReference type="InterPro" id="IPR029028">
    <property type="entry name" value="Alpha/beta_knot_MTases"/>
</dbReference>
<evidence type="ECO:0000313" key="6">
    <source>
        <dbReference type="EMBL" id="QIL49078.1"/>
    </source>
</evidence>
<reference evidence="6 7" key="1">
    <citation type="submission" date="2020-03" db="EMBL/GenBank/DDBJ databases">
        <title>Vagococcus sp. nov., isolated from beetles.</title>
        <authorList>
            <person name="Hyun D.-W."/>
            <person name="Bae J.-W."/>
        </authorList>
    </citation>
    <scope>NUCLEOTIDE SEQUENCE [LARGE SCALE GENOMIC DNA]</scope>
    <source>
        <strain evidence="6 7">HDW17B</strain>
    </source>
</reference>
<evidence type="ECO:0000259" key="5">
    <source>
        <dbReference type="SMART" id="SM00967"/>
    </source>
</evidence>
<accession>A0A6G8AVI6</accession>
<evidence type="ECO:0000313" key="7">
    <source>
        <dbReference type="Proteomes" id="UP000501747"/>
    </source>
</evidence>
<feature type="domain" description="RNA 2-O ribose methyltransferase substrate binding" evidence="5">
    <location>
        <begin position="31"/>
        <end position="103"/>
    </location>
</feature>
<evidence type="ECO:0000256" key="2">
    <source>
        <dbReference type="ARBA" id="ARBA00022603"/>
    </source>
</evidence>
<dbReference type="SMART" id="SM00967">
    <property type="entry name" value="SpoU_sub_bind"/>
    <property type="match status" value="1"/>
</dbReference>
<dbReference type="InterPro" id="IPR029026">
    <property type="entry name" value="tRNA_m1G_MTases_N"/>
</dbReference>
<evidence type="ECO:0000256" key="3">
    <source>
        <dbReference type="ARBA" id="ARBA00022679"/>
    </source>
</evidence>
<protein>
    <submittedName>
        <fullName evidence="6">RNA methyltransferase</fullName>
    </submittedName>
</protein>
<comment type="similarity">
    <text evidence="1">Belongs to the class IV-like SAM-binding methyltransferase superfamily. RNA methyltransferase TrmH family.</text>
</comment>
<keyword evidence="2 6" id="KW-0489">Methyltransferase</keyword>
<evidence type="ECO:0000256" key="4">
    <source>
        <dbReference type="SAM" id="Coils"/>
    </source>
</evidence>
<keyword evidence="7" id="KW-1185">Reference proteome</keyword>
<dbReference type="Pfam" id="PF22435">
    <property type="entry name" value="MRM3-like_sub_bind"/>
    <property type="match status" value="1"/>
</dbReference>